<name>A0AAV7VQ67_PLEWA</name>
<comment type="caution">
    <text evidence="2">The sequence shown here is derived from an EMBL/GenBank/DDBJ whole genome shotgun (WGS) entry which is preliminary data.</text>
</comment>
<keyword evidence="3" id="KW-1185">Reference proteome</keyword>
<accession>A0AAV7VQ67</accession>
<reference evidence="2" key="1">
    <citation type="journal article" date="2022" name="bioRxiv">
        <title>Sequencing and chromosome-scale assembly of the giantPleurodeles waltlgenome.</title>
        <authorList>
            <person name="Brown T."/>
            <person name="Elewa A."/>
            <person name="Iarovenko S."/>
            <person name="Subramanian E."/>
            <person name="Araus A.J."/>
            <person name="Petzold A."/>
            <person name="Susuki M."/>
            <person name="Suzuki K.-i.T."/>
            <person name="Hayashi T."/>
            <person name="Toyoda A."/>
            <person name="Oliveira C."/>
            <person name="Osipova E."/>
            <person name="Leigh N.D."/>
            <person name="Simon A."/>
            <person name="Yun M.H."/>
        </authorList>
    </citation>
    <scope>NUCLEOTIDE SEQUENCE</scope>
    <source>
        <strain evidence="2">20211129_DDA</strain>
        <tissue evidence="2">Liver</tissue>
    </source>
</reference>
<dbReference type="Proteomes" id="UP001066276">
    <property type="component" value="Chromosome 2_1"/>
</dbReference>
<sequence length="93" mass="10414">MLHERDCNLKAQDAGVRCLKPPQPHIAEQRTHPVAEWHVNAQLWGQAPEQKCTGIQPVHNQAGGIKSRFSSRAGAAHPHVRVMDRKKNRRDAG</sequence>
<evidence type="ECO:0000256" key="1">
    <source>
        <dbReference type="SAM" id="MobiDB-lite"/>
    </source>
</evidence>
<gene>
    <name evidence="2" type="ORF">NDU88_006624</name>
</gene>
<proteinExistence type="predicted"/>
<evidence type="ECO:0000313" key="2">
    <source>
        <dbReference type="EMBL" id="KAJ1202829.1"/>
    </source>
</evidence>
<feature type="region of interest" description="Disordered" evidence="1">
    <location>
        <begin position="68"/>
        <end position="93"/>
    </location>
</feature>
<protein>
    <submittedName>
        <fullName evidence="2">Uncharacterized protein</fullName>
    </submittedName>
</protein>
<organism evidence="2 3">
    <name type="scientific">Pleurodeles waltl</name>
    <name type="common">Iberian ribbed newt</name>
    <dbReference type="NCBI Taxonomy" id="8319"/>
    <lineage>
        <taxon>Eukaryota</taxon>
        <taxon>Metazoa</taxon>
        <taxon>Chordata</taxon>
        <taxon>Craniata</taxon>
        <taxon>Vertebrata</taxon>
        <taxon>Euteleostomi</taxon>
        <taxon>Amphibia</taxon>
        <taxon>Batrachia</taxon>
        <taxon>Caudata</taxon>
        <taxon>Salamandroidea</taxon>
        <taxon>Salamandridae</taxon>
        <taxon>Pleurodelinae</taxon>
        <taxon>Pleurodeles</taxon>
    </lineage>
</organism>
<dbReference type="AlphaFoldDB" id="A0AAV7VQ67"/>
<feature type="compositionally biased region" description="Basic and acidic residues" evidence="1">
    <location>
        <begin position="81"/>
        <end position="93"/>
    </location>
</feature>
<evidence type="ECO:0000313" key="3">
    <source>
        <dbReference type="Proteomes" id="UP001066276"/>
    </source>
</evidence>
<dbReference type="EMBL" id="JANPWB010000003">
    <property type="protein sequence ID" value="KAJ1202829.1"/>
    <property type="molecule type" value="Genomic_DNA"/>
</dbReference>